<accession>A0A914YZP7</accession>
<comment type="subcellular location">
    <subcellularLocation>
        <location evidence="1">Peroxisome</location>
    </subcellularLocation>
</comment>
<evidence type="ECO:0000256" key="5">
    <source>
        <dbReference type="SAM" id="MobiDB-lite"/>
    </source>
</evidence>
<evidence type="ECO:0000313" key="7">
    <source>
        <dbReference type="Proteomes" id="UP000887577"/>
    </source>
</evidence>
<evidence type="ECO:0000256" key="1">
    <source>
        <dbReference type="ARBA" id="ARBA00004275"/>
    </source>
</evidence>
<feature type="region of interest" description="Disordered" evidence="5">
    <location>
        <begin position="1"/>
        <end position="34"/>
    </location>
</feature>
<organism evidence="7 8">
    <name type="scientific">Panagrolaimus superbus</name>
    <dbReference type="NCBI Taxonomy" id="310955"/>
    <lineage>
        <taxon>Eukaryota</taxon>
        <taxon>Metazoa</taxon>
        <taxon>Ecdysozoa</taxon>
        <taxon>Nematoda</taxon>
        <taxon>Chromadorea</taxon>
        <taxon>Rhabditida</taxon>
        <taxon>Tylenchina</taxon>
        <taxon>Panagrolaimomorpha</taxon>
        <taxon>Panagrolaimoidea</taxon>
        <taxon>Panagrolaimidae</taxon>
        <taxon>Panagrolaimus</taxon>
    </lineage>
</organism>
<dbReference type="GO" id="GO:0005777">
    <property type="term" value="C:peroxisome"/>
    <property type="evidence" value="ECO:0007669"/>
    <property type="project" value="UniProtKB-SubCell"/>
</dbReference>
<dbReference type="InterPro" id="IPR042099">
    <property type="entry name" value="ANL_N_sf"/>
</dbReference>
<name>A0A914YZP7_9BILA</name>
<dbReference type="Pfam" id="PF00501">
    <property type="entry name" value="AMP-binding"/>
    <property type="match status" value="1"/>
</dbReference>
<keyword evidence="3" id="KW-0436">Ligase</keyword>
<dbReference type="PANTHER" id="PTHR24096:SF149">
    <property type="entry name" value="AMP-BINDING DOMAIN-CONTAINING PROTEIN-RELATED"/>
    <property type="match status" value="1"/>
</dbReference>
<dbReference type="InterPro" id="IPR000873">
    <property type="entry name" value="AMP-dep_synth/lig_dom"/>
</dbReference>
<keyword evidence="4" id="KW-0576">Peroxisome</keyword>
<dbReference type="Proteomes" id="UP000887577">
    <property type="component" value="Unplaced"/>
</dbReference>
<evidence type="ECO:0000256" key="3">
    <source>
        <dbReference type="ARBA" id="ARBA00022598"/>
    </source>
</evidence>
<dbReference type="SUPFAM" id="SSF56801">
    <property type="entry name" value="Acetyl-CoA synthetase-like"/>
    <property type="match status" value="1"/>
</dbReference>
<dbReference type="GO" id="GO:0016405">
    <property type="term" value="F:CoA-ligase activity"/>
    <property type="evidence" value="ECO:0007669"/>
    <property type="project" value="TreeGrafter"/>
</dbReference>
<evidence type="ECO:0000313" key="8">
    <source>
        <dbReference type="WBParaSite" id="PSU_v2.g3509.t1"/>
    </source>
</evidence>
<dbReference type="WBParaSite" id="PSU_v2.g3509.t1">
    <property type="protein sequence ID" value="PSU_v2.g3509.t1"/>
    <property type="gene ID" value="PSU_v2.g3509"/>
</dbReference>
<evidence type="ECO:0000256" key="4">
    <source>
        <dbReference type="ARBA" id="ARBA00023140"/>
    </source>
</evidence>
<dbReference type="Gene3D" id="3.30.300.30">
    <property type="match status" value="1"/>
</dbReference>
<keyword evidence="7" id="KW-1185">Reference proteome</keyword>
<reference evidence="8" key="1">
    <citation type="submission" date="2022-11" db="UniProtKB">
        <authorList>
            <consortium name="WormBaseParasite"/>
        </authorList>
    </citation>
    <scope>IDENTIFICATION</scope>
</reference>
<evidence type="ECO:0000256" key="2">
    <source>
        <dbReference type="ARBA" id="ARBA00006432"/>
    </source>
</evidence>
<dbReference type="Gene3D" id="3.40.50.12780">
    <property type="entry name" value="N-terminal domain of ligase-like"/>
    <property type="match status" value="1"/>
</dbReference>
<proteinExistence type="inferred from homology"/>
<evidence type="ECO:0000259" key="6">
    <source>
        <dbReference type="Pfam" id="PF00501"/>
    </source>
</evidence>
<dbReference type="AlphaFoldDB" id="A0A914YZP7"/>
<dbReference type="PROSITE" id="PS00455">
    <property type="entry name" value="AMP_BINDING"/>
    <property type="match status" value="1"/>
</dbReference>
<feature type="domain" description="AMP-dependent synthetase/ligase" evidence="6">
    <location>
        <begin position="13"/>
        <end position="269"/>
    </location>
</feature>
<dbReference type="PANTHER" id="PTHR24096">
    <property type="entry name" value="LONG-CHAIN-FATTY-ACID--COA LIGASE"/>
    <property type="match status" value="1"/>
</dbReference>
<dbReference type="InterPro" id="IPR020845">
    <property type="entry name" value="AMP-binding_CS"/>
</dbReference>
<comment type="similarity">
    <text evidence="2">Belongs to the ATP-dependent AMP-binding enzyme family.</text>
</comment>
<sequence>MLPNSSGAPTKHNNRTKILQHPATVIPEEETNDENRKSFIWPNSDACEDDDAMIFFSSGTTGAPKAIVLSQKSLNAYLILMNTLKTDPNESFVTFSNKDTVYGVLPYFHAGGLLTTLLMLAQGAKVLINRRFHEDEFLENISKYEVSVLLLVPPILEFLCYAPKVDPSKLSTIQYIFVGAAKVRPEHELGVIKRLPYLNKVLQLYGSTEAGVLVFMMPQSVSSTKSGSTGLPLPGVEAKVSAAPSLEYSTNFSYGELLLKTTTQMSRYLNSDDSKVTVSEESIFDEEGFMKTGDLVRVDSDGYYYIVGRLKELIKVRGWQVSPYELEEALRNRFTAITDIGIVGLPADNDGEQPTAVVVLAPGTMLSAGEIEQYVEGRCKFGLL</sequence>
<dbReference type="InterPro" id="IPR045851">
    <property type="entry name" value="AMP-bd_C_sf"/>
</dbReference>
<protein>
    <submittedName>
        <fullName evidence="8">AMP-dependent synthetase/ligase domain-containing protein</fullName>
    </submittedName>
</protein>